<dbReference type="EMBL" id="BMKR01000089">
    <property type="protein sequence ID" value="GGG15312.1"/>
    <property type="molecule type" value="Genomic_DNA"/>
</dbReference>
<evidence type="ECO:0000259" key="4">
    <source>
        <dbReference type="PROSITE" id="PS50937"/>
    </source>
</evidence>
<organism evidence="5 6">
    <name type="scientific">Paenibacillus albidus</name>
    <dbReference type="NCBI Taxonomy" id="2041023"/>
    <lineage>
        <taxon>Bacteria</taxon>
        <taxon>Bacillati</taxon>
        <taxon>Bacillota</taxon>
        <taxon>Bacilli</taxon>
        <taxon>Bacillales</taxon>
        <taxon>Paenibacillaceae</taxon>
        <taxon>Paenibacillus</taxon>
    </lineage>
</organism>
<dbReference type="AlphaFoldDB" id="A0A917FZK2"/>
<sequence>MNRSVTINKMSEQMGLTSRTLRHWESEGLFRSERDPSSGWRVYDENAILSIRIIALLRKFDIPLKEIKTVIANINALKLYTVINNRILALEAQKEEIIRYQNRLERILKYLRLQDSNSCMDKILAEMEAVYMDNRIENKMYKIVNLPPMRVAYHISVSTSPEDEAMTPVMEWILSSNLEGTARFFGGNVKPFPGRIGAPYGYGMCTTIPESIHVPKHLKEMVLPGGLYAMMESSDDVGESWKILMKGLTEDDKYHSDRSRLCLEEHIRNESSASSGGMLYHLNLLEPVKLK</sequence>
<dbReference type="Pfam" id="PF14526">
    <property type="entry name" value="Cass2"/>
    <property type="match status" value="1"/>
</dbReference>
<reference evidence="5" key="1">
    <citation type="journal article" date="2014" name="Int. J. Syst. Evol. Microbiol.">
        <title>Complete genome sequence of Corynebacterium casei LMG S-19264T (=DSM 44701T), isolated from a smear-ripened cheese.</title>
        <authorList>
            <consortium name="US DOE Joint Genome Institute (JGI-PGF)"/>
            <person name="Walter F."/>
            <person name="Albersmeier A."/>
            <person name="Kalinowski J."/>
            <person name="Ruckert C."/>
        </authorList>
    </citation>
    <scope>NUCLEOTIDE SEQUENCE</scope>
    <source>
        <strain evidence="5">CGMCC 1.16134</strain>
    </source>
</reference>
<evidence type="ECO:0000313" key="6">
    <source>
        <dbReference type="Proteomes" id="UP000637643"/>
    </source>
</evidence>
<keyword evidence="2" id="KW-0238">DNA-binding</keyword>
<feature type="domain" description="HTH merR-type" evidence="4">
    <location>
        <begin position="6"/>
        <end position="73"/>
    </location>
</feature>
<dbReference type="Gene3D" id="1.10.1660.10">
    <property type="match status" value="1"/>
</dbReference>
<keyword evidence="6" id="KW-1185">Reference proteome</keyword>
<dbReference type="SUPFAM" id="SSF55136">
    <property type="entry name" value="Probable bacterial effector-binding domain"/>
    <property type="match status" value="1"/>
</dbReference>
<proteinExistence type="predicted"/>
<evidence type="ECO:0000256" key="1">
    <source>
        <dbReference type="ARBA" id="ARBA00023015"/>
    </source>
</evidence>
<dbReference type="PROSITE" id="PS50937">
    <property type="entry name" value="HTH_MERR_2"/>
    <property type="match status" value="1"/>
</dbReference>
<dbReference type="PANTHER" id="PTHR30204:SF94">
    <property type="entry name" value="HEAVY METAL-DEPENDENT TRANSCRIPTIONAL REGULATOR HI_0293-RELATED"/>
    <property type="match status" value="1"/>
</dbReference>
<comment type="caution">
    <text evidence="5">The sequence shown here is derived from an EMBL/GenBank/DDBJ whole genome shotgun (WGS) entry which is preliminary data.</text>
</comment>
<protein>
    <recommendedName>
        <fullName evidence="4">HTH merR-type domain-containing protein</fullName>
    </recommendedName>
</protein>
<keyword evidence="1" id="KW-0805">Transcription regulation</keyword>
<dbReference type="SMART" id="SM00422">
    <property type="entry name" value="HTH_MERR"/>
    <property type="match status" value="1"/>
</dbReference>
<dbReference type="GO" id="GO:0003677">
    <property type="term" value="F:DNA binding"/>
    <property type="evidence" value="ECO:0007669"/>
    <property type="project" value="UniProtKB-KW"/>
</dbReference>
<dbReference type="Pfam" id="PF13411">
    <property type="entry name" value="MerR_1"/>
    <property type="match status" value="1"/>
</dbReference>
<dbReference type="InterPro" id="IPR047057">
    <property type="entry name" value="MerR_fam"/>
</dbReference>
<dbReference type="Gene3D" id="3.20.80.10">
    <property type="entry name" value="Regulatory factor, effector binding domain"/>
    <property type="match status" value="1"/>
</dbReference>
<dbReference type="SUPFAM" id="SSF46955">
    <property type="entry name" value="Putative DNA-binding domain"/>
    <property type="match status" value="1"/>
</dbReference>
<dbReference type="PANTHER" id="PTHR30204">
    <property type="entry name" value="REDOX-CYCLING DRUG-SENSING TRANSCRIPTIONAL ACTIVATOR SOXR"/>
    <property type="match status" value="1"/>
</dbReference>
<gene>
    <name evidence="5" type="ORF">GCM10010912_69690</name>
</gene>
<dbReference type="Proteomes" id="UP000637643">
    <property type="component" value="Unassembled WGS sequence"/>
</dbReference>
<reference evidence="5" key="2">
    <citation type="submission" date="2020-09" db="EMBL/GenBank/DDBJ databases">
        <authorList>
            <person name="Sun Q."/>
            <person name="Zhou Y."/>
        </authorList>
    </citation>
    <scope>NUCLEOTIDE SEQUENCE</scope>
    <source>
        <strain evidence="5">CGMCC 1.16134</strain>
    </source>
</reference>
<evidence type="ECO:0000256" key="2">
    <source>
        <dbReference type="ARBA" id="ARBA00023125"/>
    </source>
</evidence>
<keyword evidence="3" id="KW-0804">Transcription</keyword>
<name>A0A917FZK2_9BACL</name>
<dbReference type="InterPro" id="IPR011256">
    <property type="entry name" value="Reg_factor_effector_dom_sf"/>
</dbReference>
<evidence type="ECO:0000313" key="5">
    <source>
        <dbReference type="EMBL" id="GGG15312.1"/>
    </source>
</evidence>
<dbReference type="CDD" id="cd00592">
    <property type="entry name" value="HTH_MerR-like"/>
    <property type="match status" value="1"/>
</dbReference>
<dbReference type="InterPro" id="IPR029441">
    <property type="entry name" value="Cass2"/>
</dbReference>
<evidence type="ECO:0000256" key="3">
    <source>
        <dbReference type="ARBA" id="ARBA00023163"/>
    </source>
</evidence>
<dbReference type="RefSeq" id="WP_189032847.1">
    <property type="nucleotide sequence ID" value="NZ_BMKR01000089.1"/>
</dbReference>
<dbReference type="GO" id="GO:0003700">
    <property type="term" value="F:DNA-binding transcription factor activity"/>
    <property type="evidence" value="ECO:0007669"/>
    <property type="project" value="InterPro"/>
</dbReference>
<accession>A0A917FZK2</accession>
<dbReference type="InterPro" id="IPR009061">
    <property type="entry name" value="DNA-bd_dom_put_sf"/>
</dbReference>
<dbReference type="InterPro" id="IPR000551">
    <property type="entry name" value="MerR-type_HTH_dom"/>
</dbReference>